<reference evidence="13 14" key="1">
    <citation type="submission" date="2018-06" db="EMBL/GenBank/DDBJ databases">
        <authorList>
            <consortium name="Pathogen Informatics"/>
            <person name="Doyle S."/>
        </authorList>
    </citation>
    <scope>NUCLEOTIDE SEQUENCE [LARGE SCALE GENOMIC DNA]</scope>
    <source>
        <strain evidence="13 14">NCTC11820</strain>
    </source>
</reference>
<organism evidence="13 14">
    <name type="scientific">Mobiluncus curtisii</name>
    <dbReference type="NCBI Taxonomy" id="2051"/>
    <lineage>
        <taxon>Bacteria</taxon>
        <taxon>Bacillati</taxon>
        <taxon>Actinomycetota</taxon>
        <taxon>Actinomycetes</taxon>
        <taxon>Actinomycetales</taxon>
        <taxon>Actinomycetaceae</taxon>
        <taxon>Mobiluncus</taxon>
    </lineage>
</organism>
<dbReference type="Proteomes" id="UP000553981">
    <property type="component" value="Unassembled WGS sequence"/>
</dbReference>
<dbReference type="Proteomes" id="UP000250245">
    <property type="component" value="Unassembled WGS sequence"/>
</dbReference>
<dbReference type="PIRSF" id="PIRSF006092">
    <property type="entry name" value="GreA_GreB"/>
    <property type="match status" value="1"/>
</dbReference>
<keyword evidence="12" id="KW-0251">Elongation factor</keyword>
<dbReference type="EMBL" id="UASJ01000001">
    <property type="protein sequence ID" value="SQB65721.1"/>
    <property type="molecule type" value="Genomic_DNA"/>
</dbReference>
<dbReference type="InterPro" id="IPR018151">
    <property type="entry name" value="TF_GreA/GreB_CS"/>
</dbReference>
<dbReference type="GO" id="GO:0006354">
    <property type="term" value="P:DNA-templated transcription elongation"/>
    <property type="evidence" value="ECO:0007669"/>
    <property type="project" value="TreeGrafter"/>
</dbReference>
<keyword evidence="3 8" id="KW-0805">Transcription regulation</keyword>
<evidence type="ECO:0000313" key="12">
    <source>
        <dbReference type="EMBL" id="NMW87336.1"/>
    </source>
</evidence>
<feature type="domain" description="Transcription elongation factor GreA/GreB N-terminal" evidence="11">
    <location>
        <begin position="8"/>
        <end position="78"/>
    </location>
</feature>
<dbReference type="InterPro" id="IPR023459">
    <property type="entry name" value="Tscrpt_elong_fac_GreA/B_fam"/>
</dbReference>
<feature type="compositionally biased region" description="Basic and acidic residues" evidence="9">
    <location>
        <begin position="40"/>
        <end position="59"/>
    </location>
</feature>
<accession>A0A2X2YS04</accession>
<comment type="function">
    <text evidence="6 8">Necessary for efficient RNA polymerase transcription elongation past template-encoded arresting sites. The arresting sites in DNA have the property of trapping a certain fraction of elongating RNA polymerases that pass through, resulting in locked ternary complexes. Cleavage of the nascent transcript by cleavage factors such as GreA or GreB allows the resumption of elongation from the new 3'terminus. GreA releases sequences of 2 to 3 nucleotides.</text>
</comment>
<comment type="similarity">
    <text evidence="1 8">Belongs to the GreA/GreB family.</text>
</comment>
<evidence type="ECO:0000313" key="13">
    <source>
        <dbReference type="EMBL" id="SQB65721.1"/>
    </source>
</evidence>
<gene>
    <name evidence="8 13" type="primary">greA</name>
    <name evidence="12" type="ORF">HHJ67_06160</name>
    <name evidence="13" type="ORF">NCTC11820_01792</name>
</gene>
<evidence type="ECO:0000256" key="9">
    <source>
        <dbReference type="SAM" id="MobiDB-lite"/>
    </source>
</evidence>
<dbReference type="InterPro" id="IPR022691">
    <property type="entry name" value="Tscrpt_elong_fac_GreA/B_N"/>
</dbReference>
<dbReference type="FunFam" id="1.10.287.180:FF:000001">
    <property type="entry name" value="Transcription elongation factor GreA"/>
    <property type="match status" value="1"/>
</dbReference>
<dbReference type="PANTHER" id="PTHR30437">
    <property type="entry name" value="TRANSCRIPTION ELONGATION FACTOR GREA"/>
    <property type="match status" value="1"/>
</dbReference>
<protein>
    <recommendedName>
        <fullName evidence="2 8">Transcription elongation factor GreA</fullName>
    </recommendedName>
    <alternativeName>
        <fullName evidence="7 8">Transcript cleavage factor GreA</fullName>
    </alternativeName>
</protein>
<evidence type="ECO:0000313" key="15">
    <source>
        <dbReference type="Proteomes" id="UP000553981"/>
    </source>
</evidence>
<dbReference type="InterPro" id="IPR001437">
    <property type="entry name" value="Tscrpt_elong_fac_GreA/B_C"/>
</dbReference>
<dbReference type="OMA" id="TWLTQEA"/>
<dbReference type="GO" id="GO:0003677">
    <property type="term" value="F:DNA binding"/>
    <property type="evidence" value="ECO:0007669"/>
    <property type="project" value="UniProtKB-UniRule"/>
</dbReference>
<dbReference type="GO" id="GO:0070063">
    <property type="term" value="F:RNA polymerase binding"/>
    <property type="evidence" value="ECO:0007669"/>
    <property type="project" value="InterPro"/>
</dbReference>
<feature type="domain" description="Transcription elongation factor GreA/GreB C-terminal" evidence="10">
    <location>
        <begin position="83"/>
        <end position="155"/>
    </location>
</feature>
<dbReference type="InterPro" id="IPR036805">
    <property type="entry name" value="Tscrpt_elong_fac_GreA/B_N_sf"/>
</dbReference>
<proteinExistence type="inferred from homology"/>
<keyword evidence="5 8" id="KW-0804">Transcription</keyword>
<evidence type="ECO:0000256" key="6">
    <source>
        <dbReference type="ARBA" id="ARBA00024916"/>
    </source>
</evidence>
<dbReference type="RefSeq" id="WP_004007699.1">
    <property type="nucleotide sequence ID" value="NZ_CAMUDJ010000001.1"/>
</dbReference>
<evidence type="ECO:0000313" key="14">
    <source>
        <dbReference type="Proteomes" id="UP000250245"/>
    </source>
</evidence>
<dbReference type="HAMAP" id="MF_00105">
    <property type="entry name" value="GreA_GreB"/>
    <property type="match status" value="1"/>
</dbReference>
<dbReference type="EMBL" id="JABCUI010000002">
    <property type="protein sequence ID" value="NMW87336.1"/>
    <property type="molecule type" value="Genomic_DNA"/>
</dbReference>
<sequence length="161" mass="17526">MAEEAKKNWMTQASFDRLQAELDERTGPIRSEITKKIDAARREGDLKENGGYHAARDEQSQNETRILELQEILKYAEVGEAATDGTIGPGSVVEAKVGPKKMTFLLGSRDAAKGMDIQVFSPDAPLGVALAGHRTGDTVEYVAPTGKKIKVEVLDTHPYQG</sequence>
<name>A0A2X2YS04_9ACTO</name>
<dbReference type="PROSITE" id="PS00829">
    <property type="entry name" value="GREAB_1"/>
    <property type="match status" value="1"/>
</dbReference>
<evidence type="ECO:0000256" key="1">
    <source>
        <dbReference type="ARBA" id="ARBA00008213"/>
    </source>
</evidence>
<dbReference type="PANTHER" id="PTHR30437:SF4">
    <property type="entry name" value="TRANSCRIPTION ELONGATION FACTOR GREA"/>
    <property type="match status" value="1"/>
</dbReference>
<dbReference type="Pfam" id="PF01272">
    <property type="entry name" value="GreA_GreB"/>
    <property type="match status" value="1"/>
</dbReference>
<evidence type="ECO:0000256" key="2">
    <source>
        <dbReference type="ARBA" id="ARBA00013729"/>
    </source>
</evidence>
<dbReference type="Gene3D" id="3.10.50.30">
    <property type="entry name" value="Transcription elongation factor, GreA/GreB, C-terminal domain"/>
    <property type="match status" value="1"/>
</dbReference>
<feature type="region of interest" description="Disordered" evidence="9">
    <location>
        <begin position="40"/>
        <end position="63"/>
    </location>
</feature>
<evidence type="ECO:0000256" key="5">
    <source>
        <dbReference type="ARBA" id="ARBA00023163"/>
    </source>
</evidence>
<evidence type="ECO:0000256" key="4">
    <source>
        <dbReference type="ARBA" id="ARBA00023125"/>
    </source>
</evidence>
<dbReference type="InterPro" id="IPR028624">
    <property type="entry name" value="Tscrpt_elong_fac_GreA/B"/>
</dbReference>
<dbReference type="Pfam" id="PF03449">
    <property type="entry name" value="GreA_GreB_N"/>
    <property type="match status" value="1"/>
</dbReference>
<evidence type="ECO:0000259" key="11">
    <source>
        <dbReference type="Pfam" id="PF03449"/>
    </source>
</evidence>
<dbReference type="GO" id="GO:0003746">
    <property type="term" value="F:translation elongation factor activity"/>
    <property type="evidence" value="ECO:0007669"/>
    <property type="project" value="UniProtKB-KW"/>
</dbReference>
<dbReference type="SUPFAM" id="SSF54534">
    <property type="entry name" value="FKBP-like"/>
    <property type="match status" value="1"/>
</dbReference>
<evidence type="ECO:0000256" key="8">
    <source>
        <dbReference type="HAMAP-Rule" id="MF_00105"/>
    </source>
</evidence>
<keyword evidence="4 8" id="KW-0238">DNA-binding</keyword>
<dbReference type="Gene3D" id="1.10.287.180">
    <property type="entry name" value="Transcription elongation factor, GreA/GreB, N-terminal domain"/>
    <property type="match status" value="1"/>
</dbReference>
<dbReference type="GO" id="GO:0032784">
    <property type="term" value="P:regulation of DNA-templated transcription elongation"/>
    <property type="evidence" value="ECO:0007669"/>
    <property type="project" value="UniProtKB-UniRule"/>
</dbReference>
<reference evidence="12 15" key="2">
    <citation type="submission" date="2020-04" db="EMBL/GenBank/DDBJ databases">
        <title>Antimicrobial susceptibility and clonality of vaginal-derived multi-drug resistant Mobiluncus isolates in China.</title>
        <authorList>
            <person name="Zhang X."/>
        </authorList>
    </citation>
    <scope>NUCLEOTIDE SEQUENCE [LARGE SCALE GENOMIC DNA]</scope>
    <source>
        <strain evidence="12 15">19</strain>
    </source>
</reference>
<dbReference type="SUPFAM" id="SSF46557">
    <property type="entry name" value="GreA transcript cleavage protein, N-terminal domain"/>
    <property type="match status" value="1"/>
</dbReference>
<evidence type="ECO:0000259" key="10">
    <source>
        <dbReference type="Pfam" id="PF01272"/>
    </source>
</evidence>
<dbReference type="InterPro" id="IPR036953">
    <property type="entry name" value="GreA/GreB_C_sf"/>
</dbReference>
<keyword evidence="12" id="KW-0648">Protein biosynthesis</keyword>
<evidence type="ECO:0000256" key="3">
    <source>
        <dbReference type="ARBA" id="ARBA00023015"/>
    </source>
</evidence>
<evidence type="ECO:0000256" key="7">
    <source>
        <dbReference type="ARBA" id="ARBA00030776"/>
    </source>
</evidence>
<dbReference type="GeneID" id="55564937"/>
<dbReference type="NCBIfam" id="NF001262">
    <property type="entry name" value="PRK00226.1-3"/>
    <property type="match status" value="1"/>
</dbReference>
<dbReference type="AlphaFoldDB" id="A0A2X2YS04"/>